<sequence length="158" mass="17181">MIDATFEEGAERPLALRAETDEDLGVISALVQDAVLPITEIHYDRRRRELALLINRFRWEDRSAAEARGRAYERVQSVLLVGDAMGVASQGIDRNARDMILSVLSLAWEPGEDGTGRLVVTLAGDGAIAVSAECLNVALKDVTRPYAALSKKAPSHPV</sequence>
<dbReference type="Proteomes" id="UP001652503">
    <property type="component" value="Unassembled WGS sequence"/>
</dbReference>
<dbReference type="Pfam" id="PF11164">
    <property type="entry name" value="DUF2948"/>
    <property type="match status" value="1"/>
</dbReference>
<dbReference type="RefSeq" id="WP_263723442.1">
    <property type="nucleotide sequence ID" value="NZ_JAOWLA010000033.1"/>
</dbReference>
<protein>
    <submittedName>
        <fullName evidence="1">DUF2948 family protein</fullName>
    </submittedName>
</protein>
<comment type="caution">
    <text evidence="1">The sequence shown here is derived from an EMBL/GenBank/DDBJ whole genome shotgun (WGS) entry which is preliminary data.</text>
</comment>
<dbReference type="InterPro" id="IPR021335">
    <property type="entry name" value="DUF2948"/>
</dbReference>
<gene>
    <name evidence="1" type="ORF">OE647_19495</name>
</gene>
<proteinExistence type="predicted"/>
<reference evidence="1 2" key="1">
    <citation type="submission" date="2022-10" db="EMBL/GenBank/DDBJ databases">
        <title>Defluviimonas sp. nov., isolated from ocean surface water.</title>
        <authorList>
            <person name="He W."/>
            <person name="Wang L."/>
            <person name="Zhang D.-F."/>
        </authorList>
    </citation>
    <scope>NUCLEOTIDE SEQUENCE [LARGE SCALE GENOMIC DNA]</scope>
    <source>
        <strain evidence="1 2">WL0075</strain>
    </source>
</reference>
<organism evidence="1 2">
    <name type="scientific">Albidovulum sediminicola</name>
    <dbReference type="NCBI Taxonomy" id="2984331"/>
    <lineage>
        <taxon>Bacteria</taxon>
        <taxon>Pseudomonadati</taxon>
        <taxon>Pseudomonadota</taxon>
        <taxon>Alphaproteobacteria</taxon>
        <taxon>Rhodobacterales</taxon>
        <taxon>Paracoccaceae</taxon>
        <taxon>Albidovulum</taxon>
    </lineage>
</organism>
<keyword evidence="2" id="KW-1185">Reference proteome</keyword>
<dbReference type="EMBL" id="JAOWLA010000033">
    <property type="protein sequence ID" value="MCV2866894.1"/>
    <property type="molecule type" value="Genomic_DNA"/>
</dbReference>
<name>A0ABT2Z6Z1_9RHOB</name>
<accession>A0ABT2Z6Z1</accession>
<evidence type="ECO:0000313" key="2">
    <source>
        <dbReference type="Proteomes" id="UP001652503"/>
    </source>
</evidence>
<evidence type="ECO:0000313" key="1">
    <source>
        <dbReference type="EMBL" id="MCV2866894.1"/>
    </source>
</evidence>